<keyword evidence="3" id="KW-1185">Reference proteome</keyword>
<evidence type="ECO:0000313" key="3">
    <source>
        <dbReference type="Proteomes" id="UP000275078"/>
    </source>
</evidence>
<organism evidence="2 3">
    <name type="scientific">Ascobolus immersus RN42</name>
    <dbReference type="NCBI Taxonomy" id="1160509"/>
    <lineage>
        <taxon>Eukaryota</taxon>
        <taxon>Fungi</taxon>
        <taxon>Dikarya</taxon>
        <taxon>Ascomycota</taxon>
        <taxon>Pezizomycotina</taxon>
        <taxon>Pezizomycetes</taxon>
        <taxon>Pezizales</taxon>
        <taxon>Ascobolaceae</taxon>
        <taxon>Ascobolus</taxon>
    </lineage>
</organism>
<name>A0A3N4I457_ASCIM</name>
<evidence type="ECO:0000313" key="2">
    <source>
        <dbReference type="EMBL" id="RPA80809.1"/>
    </source>
</evidence>
<dbReference type="InterPro" id="IPR031348">
    <property type="entry name" value="PigL_N"/>
</dbReference>
<accession>A0A3N4I457</accession>
<dbReference type="Pfam" id="PF17111">
    <property type="entry name" value="PigL_N"/>
    <property type="match status" value="1"/>
</dbReference>
<evidence type="ECO:0000259" key="1">
    <source>
        <dbReference type="Pfam" id="PF17111"/>
    </source>
</evidence>
<feature type="domain" description="Azaphilone pigments biosynthesis cluster protein L N-terminal" evidence="1">
    <location>
        <begin position="2"/>
        <end position="58"/>
    </location>
</feature>
<gene>
    <name evidence="2" type="ORF">BJ508DRAFT_122684</name>
</gene>
<dbReference type="OrthoDB" id="19923at2759"/>
<proteinExistence type="predicted"/>
<sequence>MTDPISIATGVAGLVVSATRISIILHEYTYAFKDAPKDISDFSRELDGLSRILTRLQSMLPDAPLEASNTPQISQVENSENALMHFRPVGKIEETYDALAGVKSNGITKVESPFPDDYSQDLQKVLESCADVFTRIEELFKKFDIPTPASPNLRSGMAQFKNRIRWMVYSNDFAKLRAVVEAHKGTLNVTLLLLVK</sequence>
<reference evidence="2 3" key="1">
    <citation type="journal article" date="2018" name="Nat. Ecol. Evol.">
        <title>Pezizomycetes genomes reveal the molecular basis of ectomycorrhizal truffle lifestyle.</title>
        <authorList>
            <person name="Murat C."/>
            <person name="Payen T."/>
            <person name="Noel B."/>
            <person name="Kuo A."/>
            <person name="Morin E."/>
            <person name="Chen J."/>
            <person name="Kohler A."/>
            <person name="Krizsan K."/>
            <person name="Balestrini R."/>
            <person name="Da Silva C."/>
            <person name="Montanini B."/>
            <person name="Hainaut M."/>
            <person name="Levati E."/>
            <person name="Barry K.W."/>
            <person name="Belfiori B."/>
            <person name="Cichocki N."/>
            <person name="Clum A."/>
            <person name="Dockter R.B."/>
            <person name="Fauchery L."/>
            <person name="Guy J."/>
            <person name="Iotti M."/>
            <person name="Le Tacon F."/>
            <person name="Lindquist E.A."/>
            <person name="Lipzen A."/>
            <person name="Malagnac F."/>
            <person name="Mello A."/>
            <person name="Molinier V."/>
            <person name="Miyauchi S."/>
            <person name="Poulain J."/>
            <person name="Riccioni C."/>
            <person name="Rubini A."/>
            <person name="Sitrit Y."/>
            <person name="Splivallo R."/>
            <person name="Traeger S."/>
            <person name="Wang M."/>
            <person name="Zifcakova L."/>
            <person name="Wipf D."/>
            <person name="Zambonelli A."/>
            <person name="Paolocci F."/>
            <person name="Nowrousian M."/>
            <person name="Ottonello S."/>
            <person name="Baldrian P."/>
            <person name="Spatafora J.W."/>
            <person name="Henrissat B."/>
            <person name="Nagy L.G."/>
            <person name="Aury J.M."/>
            <person name="Wincker P."/>
            <person name="Grigoriev I.V."/>
            <person name="Bonfante P."/>
            <person name="Martin F.M."/>
        </authorList>
    </citation>
    <scope>NUCLEOTIDE SEQUENCE [LARGE SCALE GENOMIC DNA]</scope>
    <source>
        <strain evidence="2 3">RN42</strain>
    </source>
</reference>
<dbReference type="Proteomes" id="UP000275078">
    <property type="component" value="Unassembled WGS sequence"/>
</dbReference>
<protein>
    <recommendedName>
        <fullName evidence="1">Azaphilone pigments biosynthesis cluster protein L N-terminal domain-containing protein</fullName>
    </recommendedName>
</protein>
<dbReference type="AlphaFoldDB" id="A0A3N4I457"/>
<dbReference type="EMBL" id="ML119684">
    <property type="protein sequence ID" value="RPA80809.1"/>
    <property type="molecule type" value="Genomic_DNA"/>
</dbReference>